<dbReference type="InterPro" id="IPR051224">
    <property type="entry name" value="NiCoT_RcnA"/>
</dbReference>
<keyword evidence="5 14" id="KW-0813">Transport</keyword>
<dbReference type="GO" id="GO:0006824">
    <property type="term" value="P:cobalt ion transport"/>
    <property type="evidence" value="ECO:0007669"/>
    <property type="project" value="UniProtKB-KW"/>
</dbReference>
<keyword evidence="8 14" id="KW-0812">Transmembrane</keyword>
<evidence type="ECO:0000256" key="13">
    <source>
        <dbReference type="ARBA" id="ARBA00023285"/>
    </source>
</evidence>
<keyword evidence="13" id="KW-0170">Cobalt</keyword>
<dbReference type="EMBL" id="PDET01000008">
    <property type="protein sequence ID" value="PRD14928.1"/>
    <property type="molecule type" value="Genomic_DNA"/>
</dbReference>
<comment type="subcellular location">
    <subcellularLocation>
        <location evidence="2 14">Cell membrane</location>
        <topology evidence="2 14">Multi-pass membrane protein</topology>
    </subcellularLocation>
</comment>
<evidence type="ECO:0000256" key="12">
    <source>
        <dbReference type="ARBA" id="ARBA00023136"/>
    </source>
</evidence>
<dbReference type="GO" id="GO:0032025">
    <property type="term" value="P:response to cobalt ion"/>
    <property type="evidence" value="ECO:0007669"/>
    <property type="project" value="TreeGrafter"/>
</dbReference>
<evidence type="ECO:0000256" key="6">
    <source>
        <dbReference type="ARBA" id="ARBA00022475"/>
    </source>
</evidence>
<keyword evidence="6" id="KW-1003">Cell membrane</keyword>
<keyword evidence="12 14" id="KW-0472">Membrane</keyword>
<organism evidence="15 16">
    <name type="scientific">Pantoea coffeiphila</name>
    <dbReference type="NCBI Taxonomy" id="1465635"/>
    <lineage>
        <taxon>Bacteria</taxon>
        <taxon>Pseudomonadati</taxon>
        <taxon>Pseudomonadota</taxon>
        <taxon>Gammaproteobacteria</taxon>
        <taxon>Enterobacterales</taxon>
        <taxon>Erwiniaceae</taxon>
        <taxon>Pantoea</taxon>
    </lineage>
</organism>
<evidence type="ECO:0000256" key="9">
    <source>
        <dbReference type="ARBA" id="ARBA00022989"/>
    </source>
</evidence>
<keyword evidence="10" id="KW-0406">Ion transport</keyword>
<evidence type="ECO:0000256" key="4">
    <source>
        <dbReference type="ARBA" id="ARBA00022426"/>
    </source>
</evidence>
<dbReference type="Pfam" id="PF03824">
    <property type="entry name" value="NicO"/>
    <property type="match status" value="1"/>
</dbReference>
<evidence type="ECO:0000256" key="11">
    <source>
        <dbReference type="ARBA" id="ARBA00023112"/>
    </source>
</evidence>
<evidence type="ECO:0000256" key="7">
    <source>
        <dbReference type="ARBA" id="ARBA00022596"/>
    </source>
</evidence>
<dbReference type="GO" id="GO:0046583">
    <property type="term" value="F:monoatomic cation efflux transmembrane transporter activity"/>
    <property type="evidence" value="ECO:0007669"/>
    <property type="project" value="TreeGrafter"/>
</dbReference>
<feature type="transmembrane region" description="Helical" evidence="14">
    <location>
        <begin position="78"/>
        <end position="100"/>
    </location>
</feature>
<proteinExistence type="inferred from homology"/>
<dbReference type="PANTHER" id="PTHR40659">
    <property type="entry name" value="NICKEL/COBALT EFFLUX SYSTEM RCNA"/>
    <property type="match status" value="1"/>
</dbReference>
<evidence type="ECO:0000256" key="14">
    <source>
        <dbReference type="RuleBase" id="RU362101"/>
    </source>
</evidence>
<evidence type="ECO:0000256" key="10">
    <source>
        <dbReference type="ARBA" id="ARBA00023065"/>
    </source>
</evidence>
<dbReference type="PANTHER" id="PTHR40659:SF1">
    <property type="entry name" value="NICKEL_COBALT EFFLUX SYSTEM RCNA"/>
    <property type="match status" value="1"/>
</dbReference>
<evidence type="ECO:0000313" key="15">
    <source>
        <dbReference type="EMBL" id="PRD14928.1"/>
    </source>
</evidence>
<evidence type="ECO:0000256" key="2">
    <source>
        <dbReference type="ARBA" id="ARBA00004651"/>
    </source>
</evidence>
<evidence type="ECO:0000256" key="5">
    <source>
        <dbReference type="ARBA" id="ARBA00022448"/>
    </source>
</evidence>
<feature type="transmembrane region" description="Helical" evidence="14">
    <location>
        <begin position="16"/>
        <end position="37"/>
    </location>
</feature>
<keyword evidence="11" id="KW-0921">Nickel transport</keyword>
<dbReference type="InterPro" id="IPR011541">
    <property type="entry name" value="Ni/Co_transpt_high_affinity"/>
</dbReference>
<dbReference type="GO" id="GO:0005886">
    <property type="term" value="C:plasma membrane"/>
    <property type="evidence" value="ECO:0007669"/>
    <property type="project" value="UniProtKB-SubCell"/>
</dbReference>
<feature type="transmembrane region" description="Helical" evidence="14">
    <location>
        <begin position="235"/>
        <end position="253"/>
    </location>
</feature>
<name>A0A2S9IAX9_9GAMM</name>
<reference evidence="15 16" key="1">
    <citation type="submission" date="2017-10" db="EMBL/GenBank/DDBJ databases">
        <title>Draft genome of two endophytic bacteria isolated from 'guarana' Paullinia cupana (Mart.) Ducke.</title>
        <authorList>
            <person name="Siqueira K.A."/>
            <person name="Liotti R.G."/>
            <person name="Mendes T.A."/>
            <person name="Soares M.A."/>
        </authorList>
    </citation>
    <scope>NUCLEOTIDE SEQUENCE [LARGE SCALE GENOMIC DNA]</scope>
    <source>
        <strain evidence="15 16">342</strain>
    </source>
</reference>
<comment type="caution">
    <text evidence="15">The sequence shown here is derived from an EMBL/GenBank/DDBJ whole genome shotgun (WGS) entry which is preliminary data.</text>
</comment>
<evidence type="ECO:0000313" key="16">
    <source>
        <dbReference type="Proteomes" id="UP000239181"/>
    </source>
</evidence>
<comment type="function">
    <text evidence="1">Efflux system for nickel and cobalt.</text>
</comment>
<keyword evidence="16" id="KW-1185">Reference proteome</keyword>
<evidence type="ECO:0000256" key="3">
    <source>
        <dbReference type="ARBA" id="ARBA00010428"/>
    </source>
</evidence>
<dbReference type="Proteomes" id="UP000239181">
    <property type="component" value="Unassembled WGS sequence"/>
</dbReference>
<feature type="transmembrane region" description="Helical" evidence="14">
    <location>
        <begin position="259"/>
        <end position="278"/>
    </location>
</feature>
<dbReference type="AlphaFoldDB" id="A0A2S9IAX9"/>
<comment type="similarity">
    <text evidence="3">Belongs to the NiCoT transporter (TC 2.A.52) family. RcnA subfamily.</text>
</comment>
<dbReference type="RefSeq" id="WP_105593210.1">
    <property type="nucleotide sequence ID" value="NZ_PDET01000008.1"/>
</dbReference>
<keyword evidence="7" id="KW-0533">Nickel</keyword>
<feature type="transmembrane region" description="Helical" evidence="14">
    <location>
        <begin position="153"/>
        <end position="169"/>
    </location>
</feature>
<keyword evidence="4" id="KW-0171">Cobalt transport</keyword>
<feature type="transmembrane region" description="Helical" evidence="14">
    <location>
        <begin position="112"/>
        <end position="133"/>
    </location>
</feature>
<dbReference type="GO" id="GO:0015099">
    <property type="term" value="F:nickel cation transmembrane transporter activity"/>
    <property type="evidence" value="ECO:0007669"/>
    <property type="project" value="UniProtKB-UniRule"/>
</dbReference>
<feature type="transmembrane region" description="Helical" evidence="14">
    <location>
        <begin position="298"/>
        <end position="322"/>
    </location>
</feature>
<keyword evidence="9 14" id="KW-1133">Transmembrane helix</keyword>
<dbReference type="GO" id="GO:0010045">
    <property type="term" value="P:response to nickel cation"/>
    <property type="evidence" value="ECO:0007669"/>
    <property type="project" value="TreeGrafter"/>
</dbReference>
<protein>
    <recommendedName>
        <fullName evidence="14">Nickel/cobalt efflux system</fullName>
    </recommendedName>
</protein>
<evidence type="ECO:0000256" key="1">
    <source>
        <dbReference type="ARBA" id="ARBA00002510"/>
    </source>
</evidence>
<sequence>MSVNILSMQARSWRQLWPLYLLIILLLACALLVWQFWPQILLQSVLWQKNLHQQMTALLQQVASHPQKAGLTLMGFSLLYGVLHALGPGHGKVVIATFLATHPTRVKTSLQLTMMAAVVQGGVAIALVTIMLVVLKLSSRQLHLSSYWLEKSSYLLVAGLGVWLCWRAARKLMRTLRTSGKTGGITIHRIVPTDHQHSESCGCGHQHVPDSAQLAAAVGWKTKSLVVMSMGTRPCSGAIMMLLFSKVIGVYGWGVLSAIAMALGTALTVSGMALLVQISRILALRLSRDRPAAGWQKVALNCLALSGGILLLAAGIVLWLSAQPDISGGIRPLFAR</sequence>
<evidence type="ECO:0000256" key="8">
    <source>
        <dbReference type="ARBA" id="ARBA00022692"/>
    </source>
</evidence>
<dbReference type="OrthoDB" id="9812956at2"/>
<accession>A0A2S9IAX9</accession>
<gene>
    <name evidence="15" type="ORF">CQW29_13290</name>
</gene>